<gene>
    <name evidence="14" type="ORF">CKO13_10200</name>
</gene>
<evidence type="ECO:0000256" key="5">
    <source>
        <dbReference type="ARBA" id="ARBA00022679"/>
    </source>
</evidence>
<dbReference type="SUPFAM" id="SSF55608">
    <property type="entry name" value="Homing endonucleases"/>
    <property type="match status" value="1"/>
</dbReference>
<dbReference type="EC" id="2.7.7.7" evidence="2"/>
<feature type="domain" description="DOD-type homing endonuclease" evidence="13">
    <location>
        <begin position="884"/>
        <end position="1052"/>
    </location>
</feature>
<dbReference type="InterPro" id="IPR004042">
    <property type="entry name" value="Intein_endonuc_central"/>
</dbReference>
<dbReference type="PROSITE" id="PS50819">
    <property type="entry name" value="INTEIN_ENDONUCLEASE"/>
    <property type="match status" value="1"/>
</dbReference>
<evidence type="ECO:0000256" key="10">
    <source>
        <dbReference type="ARBA" id="ARBA00023000"/>
    </source>
</evidence>
<evidence type="ECO:0000256" key="1">
    <source>
        <dbReference type="ARBA" id="ARBA00004496"/>
    </source>
</evidence>
<dbReference type="Pfam" id="PF20914">
    <property type="entry name" value="DNA_pol_IIIA_C"/>
    <property type="match status" value="1"/>
</dbReference>
<dbReference type="Gene3D" id="1.10.10.1600">
    <property type="entry name" value="Bacterial DNA polymerase III alpha subunit, thumb domain"/>
    <property type="match status" value="1"/>
</dbReference>
<keyword evidence="8" id="KW-0068">Autocatalytic cleavage</keyword>
<evidence type="ECO:0000256" key="3">
    <source>
        <dbReference type="ARBA" id="ARBA00019114"/>
    </source>
</evidence>
<evidence type="ECO:0000259" key="13">
    <source>
        <dbReference type="PROSITE" id="PS50819"/>
    </source>
</evidence>
<dbReference type="SMART" id="SM00306">
    <property type="entry name" value="HintN"/>
    <property type="match status" value="1"/>
</dbReference>
<accession>A0ABS1E866</accession>
<evidence type="ECO:0000256" key="9">
    <source>
        <dbReference type="ARBA" id="ARBA00022932"/>
    </source>
</evidence>
<dbReference type="SUPFAM" id="SSF89550">
    <property type="entry name" value="PHP domain-like"/>
    <property type="match status" value="1"/>
</dbReference>
<dbReference type="InterPro" id="IPR029460">
    <property type="entry name" value="DNAPol_HHH"/>
</dbReference>
<dbReference type="NCBIfam" id="NF004226">
    <property type="entry name" value="PRK05673.1"/>
    <property type="match status" value="1"/>
</dbReference>
<dbReference type="PANTHER" id="PTHR32294">
    <property type="entry name" value="DNA POLYMERASE III SUBUNIT ALPHA"/>
    <property type="match status" value="1"/>
</dbReference>
<dbReference type="PROSITE" id="PS50817">
    <property type="entry name" value="INTEIN_N_TER"/>
    <property type="match status" value="1"/>
</dbReference>
<dbReference type="NCBIfam" id="TIGR00594">
    <property type="entry name" value="polc"/>
    <property type="match status" value="1"/>
</dbReference>
<dbReference type="PRINTS" id="PR00379">
    <property type="entry name" value="INTEIN"/>
</dbReference>
<keyword evidence="7" id="KW-0235">DNA replication</keyword>
<dbReference type="InterPro" id="IPR049821">
    <property type="entry name" value="PolIIIA_DnaE1_PHP"/>
</dbReference>
<dbReference type="InterPro" id="IPR003586">
    <property type="entry name" value="Hint_dom_C"/>
</dbReference>
<dbReference type="Gene3D" id="1.10.150.870">
    <property type="match status" value="1"/>
</dbReference>
<dbReference type="EMBL" id="NRSH01000140">
    <property type="protein sequence ID" value="MBK1727382.1"/>
    <property type="molecule type" value="Genomic_DNA"/>
</dbReference>
<name>A0ABS1E866_9GAMM</name>
<dbReference type="InterPro" id="IPR004365">
    <property type="entry name" value="NA-bd_OB_tRNA"/>
</dbReference>
<dbReference type="CDD" id="cd07433">
    <property type="entry name" value="PHP_PolIIIA_DnaE1"/>
    <property type="match status" value="1"/>
</dbReference>
<dbReference type="InterPro" id="IPR003587">
    <property type="entry name" value="Hint_dom_N"/>
</dbReference>
<keyword evidence="4" id="KW-0963">Cytoplasm</keyword>
<dbReference type="InterPro" id="IPR006141">
    <property type="entry name" value="Intein_N"/>
</dbReference>
<dbReference type="Pfam" id="PF07733">
    <property type="entry name" value="DNA_pol3_alpha"/>
    <property type="match status" value="1"/>
</dbReference>
<dbReference type="Pfam" id="PF14890">
    <property type="entry name" value="Intein_splicing"/>
    <property type="match status" value="1"/>
</dbReference>
<evidence type="ECO:0000256" key="2">
    <source>
        <dbReference type="ARBA" id="ARBA00012417"/>
    </source>
</evidence>
<evidence type="ECO:0000313" key="15">
    <source>
        <dbReference type="Proteomes" id="UP000738126"/>
    </source>
</evidence>
<comment type="caution">
    <text evidence="14">The sequence shown here is derived from an EMBL/GenBank/DDBJ whole genome shotgun (WGS) entry which is preliminary data.</text>
</comment>
<dbReference type="InterPro" id="IPR027434">
    <property type="entry name" value="Homing_endonucl"/>
</dbReference>
<dbReference type="InterPro" id="IPR040982">
    <property type="entry name" value="DNA_pol3_finger"/>
</dbReference>
<dbReference type="InterPro" id="IPR048472">
    <property type="entry name" value="DNA_pol_IIIA_C"/>
</dbReference>
<dbReference type="InterPro" id="IPR004013">
    <property type="entry name" value="PHP_dom"/>
</dbReference>
<evidence type="ECO:0000256" key="12">
    <source>
        <dbReference type="SAM" id="MobiDB-lite"/>
    </source>
</evidence>
<keyword evidence="9" id="KW-0239">DNA-directed DNA polymerase</keyword>
<evidence type="ECO:0000256" key="6">
    <source>
        <dbReference type="ARBA" id="ARBA00022695"/>
    </source>
</evidence>
<keyword evidence="6" id="KW-0548">Nucleotidyltransferase</keyword>
<dbReference type="SMART" id="SM00305">
    <property type="entry name" value="HintC"/>
    <property type="match status" value="1"/>
</dbReference>
<evidence type="ECO:0000313" key="14">
    <source>
        <dbReference type="EMBL" id="MBK1727382.1"/>
    </source>
</evidence>
<evidence type="ECO:0000256" key="7">
    <source>
        <dbReference type="ARBA" id="ARBA00022705"/>
    </source>
</evidence>
<dbReference type="PROSITE" id="PS50818">
    <property type="entry name" value="INTEIN_C_TER"/>
    <property type="match status" value="1"/>
</dbReference>
<evidence type="ECO:0000256" key="11">
    <source>
        <dbReference type="ARBA" id="ARBA00049244"/>
    </source>
</evidence>
<feature type="compositionally biased region" description="Low complexity" evidence="12">
    <location>
        <begin position="1396"/>
        <end position="1412"/>
    </location>
</feature>
<evidence type="ECO:0000256" key="4">
    <source>
        <dbReference type="ARBA" id="ARBA00022490"/>
    </source>
</evidence>
<dbReference type="InterPro" id="IPR041931">
    <property type="entry name" value="DNA_pol3_alpha_thumb_dom"/>
</dbReference>
<dbReference type="Pfam" id="PF17657">
    <property type="entry name" value="DNA_pol3_finger"/>
    <property type="match status" value="1"/>
</dbReference>
<dbReference type="NCBIfam" id="TIGR01445">
    <property type="entry name" value="intein_Nterm"/>
    <property type="match status" value="1"/>
</dbReference>
<dbReference type="InterPro" id="IPR011708">
    <property type="entry name" value="DNA_pol3_alpha_NTPase_dom"/>
</dbReference>
<dbReference type="SMART" id="SM00481">
    <property type="entry name" value="POLIIIAc"/>
    <property type="match status" value="1"/>
</dbReference>
<dbReference type="InterPro" id="IPR003141">
    <property type="entry name" value="Pol/His_phosphatase_N"/>
</dbReference>
<dbReference type="NCBIfam" id="TIGR01443">
    <property type="entry name" value="intein_Cterm"/>
    <property type="match status" value="1"/>
</dbReference>
<dbReference type="Pfam" id="PF01336">
    <property type="entry name" value="tRNA_anti-codon"/>
    <property type="match status" value="1"/>
</dbReference>
<dbReference type="InterPro" id="IPR006142">
    <property type="entry name" value="INTEIN"/>
</dbReference>
<keyword evidence="15" id="KW-1185">Reference proteome</keyword>
<organism evidence="14 15">
    <name type="scientific">Halorhodospira neutriphila</name>
    <dbReference type="NCBI Taxonomy" id="168379"/>
    <lineage>
        <taxon>Bacteria</taxon>
        <taxon>Pseudomonadati</taxon>
        <taxon>Pseudomonadota</taxon>
        <taxon>Gammaproteobacteria</taxon>
        <taxon>Chromatiales</taxon>
        <taxon>Ectothiorhodospiraceae</taxon>
        <taxon>Halorhodospira</taxon>
    </lineage>
</organism>
<dbReference type="Gene3D" id="2.40.50.140">
    <property type="entry name" value="Nucleic acid-binding proteins"/>
    <property type="match status" value="1"/>
</dbReference>
<proteinExistence type="predicted"/>
<dbReference type="InterPro" id="IPR012340">
    <property type="entry name" value="NA-bd_OB-fold"/>
</dbReference>
<dbReference type="InterPro" id="IPR004860">
    <property type="entry name" value="LAGLIDADG_dom"/>
</dbReference>
<dbReference type="PANTHER" id="PTHR32294:SF0">
    <property type="entry name" value="DNA POLYMERASE III SUBUNIT ALPHA"/>
    <property type="match status" value="1"/>
</dbReference>
<dbReference type="Pfam" id="PF14579">
    <property type="entry name" value="HHH_6"/>
    <property type="match status" value="1"/>
</dbReference>
<dbReference type="Pfam" id="PF14528">
    <property type="entry name" value="LAGLIDADG_3"/>
    <property type="match status" value="1"/>
</dbReference>
<dbReference type="Pfam" id="PF02811">
    <property type="entry name" value="PHP"/>
    <property type="match status" value="1"/>
</dbReference>
<reference evidence="14 15" key="1">
    <citation type="journal article" date="2020" name="Microorganisms">
        <title>Osmotic Adaptation and Compatible Solute Biosynthesis of Phototrophic Bacteria as Revealed from Genome Analyses.</title>
        <authorList>
            <person name="Imhoff J.F."/>
            <person name="Rahn T."/>
            <person name="Kunzel S."/>
            <person name="Keller A."/>
            <person name="Neulinger S.C."/>
        </authorList>
    </citation>
    <scope>NUCLEOTIDE SEQUENCE [LARGE SCALE GENOMIC DNA]</scope>
    <source>
        <strain evidence="14 15">DSM 15116</strain>
    </source>
</reference>
<dbReference type="Gene3D" id="3.20.20.140">
    <property type="entry name" value="Metal-dependent hydrolases"/>
    <property type="match status" value="1"/>
</dbReference>
<dbReference type="Proteomes" id="UP000738126">
    <property type="component" value="Unassembled WGS sequence"/>
</dbReference>
<evidence type="ECO:0000256" key="8">
    <source>
        <dbReference type="ARBA" id="ARBA00022813"/>
    </source>
</evidence>
<dbReference type="InterPro" id="IPR016195">
    <property type="entry name" value="Pol/histidinol_Pase-like"/>
</dbReference>
<comment type="subcellular location">
    <subcellularLocation>
        <location evidence="1">Cytoplasm</location>
    </subcellularLocation>
</comment>
<feature type="region of interest" description="Disordered" evidence="12">
    <location>
        <begin position="1386"/>
        <end position="1419"/>
    </location>
</feature>
<sequence length="1639" mass="179454">MSDAAPAFVHLRVHTEFSLVDGIVRIQELVAAARDAGMPAVAVTDQSNLFGMVKFYRAALAAGVKPIIGCDVWLADEAAEAGRSRLTLLCRDAAGYRALSRLLSRAYLEGTDGDIPVVERAWLRADAAGLLALSGGAEGDVGRALLRGDAELARRYLREHRETFGEDGFYLEVHRLGRPGDEHHLHAAVELAAAEQAPVVATNDVRFMAREDFDAHEVRVCIHESRTLDDPSRPRRFTEQQYLADPADMAERFADLPEALETSVRIAERCSVDLELGKNHLPDFPVPEGYTVASLLREEAETGLGQRLVQRGVGEDEAPEAVRQRYQERLDHELAVIEQMGFPGYFLIVADFIRWARASGIPVGPGRGSGAGSLVAYALGITNLDPLRYDLLFERFLNPERVSMPDFDVDFCMERRDEVIEYVSERYGAEKVSQIATHGTMAARAVVRDVGRVHGHAYGYVDRIAKLIPFEPGMTLDKALEQEPDLRAEYDNDETVRELLDTARRLEGMSRNVGKHAGGVVIAPTDLTDFSPLYRDPEEREDAAAWKVATHFDKDDVEAVGLVKFDFLGLRTLTIIDWTVQAVNRLREQRGEPALDIDTVPLDDAETFELLKRCATTAVFQLESRGMKELIKRLQPDSFEDIIALVALFRPGPLQSGMVEDFVERKHGRSAVAGYPTQALHHPDLVPVLQSTYGVILYQEQVQRIAQVLAGYSLGQADLLRRAMGKKKPEEMAKQRAGFLEGAQAQGLSQEHAEGIFDLVEKFAGYGFNKCVHGDTRLIEAHTGERVTVAELFRQRRPFSVHAEAADGKLVPRPVTDVVWNGRKPVFELRTAQGRRIRATAGHRFRTWAGWRRLEALAVGDRVATARRLPVDAQERWPAHELIVLAGLLAEGNTCHPGTLYFYGNDAALVEDFAAAASRFPNTVVQVSARGDGRRLEARVNTGRDTRFRGRAAPAAVDGAAADLQGGGSEPAAYSGAFEWAQGLGLLGCRAAEKRIPEAIFRLCDADIERFLGRLWAGDGFVCSERQFTPYYATSSRALAEGVSTLLLRLGMINGIHEKRFRYRGGERPGYTVHLLGEGTVETFLRRLGPHLVGRQAAVERLAAYVQGRAASRSSLDTIPAAVRDQVDAERRRLGLTWAQLEQGSGVSTRELQGRGSRGKRGFRRRTVAQLARYLGAQRLAQAAASDLYWDRVVAIEPQGVADTYDLTVDTDHNYVAEGLVTHNSHSAAYALLSYQTAWLKAHEPAAFMASVLSSDMDNTDKVVTFIDEARAMRLEVQPPDINRSANPFVAVDERTIVYGLGAIKGVGESALDAILGERDANGPFTDLFELCRRVDTGRANRRVLEALCRSGSLDPLVANRATGVARIPAALAAAEQATRDRAAGQSDLFGGLDTGPVAPAAGEGEGAAEQPEWPEEERLAGEKETLGLFLTGHPIDRYEAELPYLATDRLQRLASGGAGGGEDNGRGGRVVTAAGLVIALRVRNTSTGGRLATLTLDDRTGRIEAVLFPEAYSCYRNVLGKDLLLVVRGSLDYDDFSGGHRITAEEVLDLPQARERALGRLVVPVSAERAGNGLIPALREALTRYGGGASAVHLDYRRPEARARVVLGGAWTVRPCDELLRHLEGVADGSVRVEYPGG</sequence>
<protein>
    <recommendedName>
        <fullName evidence="3">DNA polymerase III subunit alpha</fullName>
        <ecNumber evidence="2">2.7.7.7</ecNumber>
    </recommendedName>
</protein>
<keyword evidence="5" id="KW-0808">Transferase</keyword>
<dbReference type="SUPFAM" id="SSF51294">
    <property type="entry name" value="Hedgehog/intein (Hint) domain"/>
    <property type="match status" value="1"/>
</dbReference>
<dbReference type="InterPro" id="IPR030934">
    <property type="entry name" value="Intein_C"/>
</dbReference>
<dbReference type="Gene3D" id="2.170.16.10">
    <property type="entry name" value="Hedgehog/Intein (Hint) domain"/>
    <property type="match status" value="1"/>
</dbReference>
<dbReference type="Gene3D" id="3.10.28.10">
    <property type="entry name" value="Homing endonucleases"/>
    <property type="match status" value="1"/>
</dbReference>
<dbReference type="InterPro" id="IPR004805">
    <property type="entry name" value="DnaE2/DnaE/PolC"/>
</dbReference>
<dbReference type="CDD" id="cd00081">
    <property type="entry name" value="Hint"/>
    <property type="match status" value="1"/>
</dbReference>
<dbReference type="InterPro" id="IPR036844">
    <property type="entry name" value="Hint_dom_sf"/>
</dbReference>
<keyword evidence="10" id="KW-0651">Protein splicing</keyword>
<comment type="catalytic activity">
    <reaction evidence="11">
        <text>DNA(n) + a 2'-deoxyribonucleoside 5'-triphosphate = DNA(n+1) + diphosphate</text>
        <dbReference type="Rhea" id="RHEA:22508"/>
        <dbReference type="Rhea" id="RHEA-COMP:17339"/>
        <dbReference type="Rhea" id="RHEA-COMP:17340"/>
        <dbReference type="ChEBI" id="CHEBI:33019"/>
        <dbReference type="ChEBI" id="CHEBI:61560"/>
        <dbReference type="ChEBI" id="CHEBI:173112"/>
        <dbReference type="EC" id="2.7.7.7"/>
    </reaction>
</comment>
<dbReference type="CDD" id="cd04485">
    <property type="entry name" value="DnaE_OBF"/>
    <property type="match status" value="1"/>
</dbReference>